<protein>
    <submittedName>
        <fullName evidence="9">SNF2 family N-terminal domain-domain-containing protein</fullName>
    </submittedName>
</protein>
<dbReference type="GO" id="GO:0003677">
    <property type="term" value="F:DNA binding"/>
    <property type="evidence" value="ECO:0007669"/>
    <property type="project" value="TreeGrafter"/>
</dbReference>
<organism evidence="9 10">
    <name type="scientific">Absidia repens</name>
    <dbReference type="NCBI Taxonomy" id="90262"/>
    <lineage>
        <taxon>Eukaryota</taxon>
        <taxon>Fungi</taxon>
        <taxon>Fungi incertae sedis</taxon>
        <taxon>Mucoromycota</taxon>
        <taxon>Mucoromycotina</taxon>
        <taxon>Mucoromycetes</taxon>
        <taxon>Mucorales</taxon>
        <taxon>Cunninghamellaceae</taxon>
        <taxon>Absidia</taxon>
    </lineage>
</organism>
<dbReference type="GO" id="GO:0140658">
    <property type="term" value="F:ATP-dependent chromatin remodeler activity"/>
    <property type="evidence" value="ECO:0007669"/>
    <property type="project" value="TreeGrafter"/>
</dbReference>
<dbReference type="PANTHER" id="PTHR45623:SF11">
    <property type="entry name" value="KISMET, ISOFORM C"/>
    <property type="match status" value="1"/>
</dbReference>
<dbReference type="GO" id="GO:0005634">
    <property type="term" value="C:nucleus"/>
    <property type="evidence" value="ECO:0007669"/>
    <property type="project" value="UniProtKB-SubCell"/>
</dbReference>
<dbReference type="GO" id="GO:0042393">
    <property type="term" value="F:histone binding"/>
    <property type="evidence" value="ECO:0007669"/>
    <property type="project" value="TreeGrafter"/>
</dbReference>
<evidence type="ECO:0000256" key="1">
    <source>
        <dbReference type="ARBA" id="ARBA00004123"/>
    </source>
</evidence>
<comment type="subcellular location">
    <subcellularLocation>
        <location evidence="1">Nucleus</location>
    </subcellularLocation>
</comment>
<keyword evidence="3" id="KW-0378">Hydrolase</keyword>
<dbReference type="PANTHER" id="PTHR45623">
    <property type="entry name" value="CHROMODOMAIN-HELICASE-DNA-BINDING PROTEIN 3-RELATED-RELATED"/>
    <property type="match status" value="1"/>
</dbReference>
<dbReference type="GO" id="GO:0016887">
    <property type="term" value="F:ATP hydrolysis activity"/>
    <property type="evidence" value="ECO:0007669"/>
    <property type="project" value="TreeGrafter"/>
</dbReference>
<feature type="region of interest" description="Disordered" evidence="6">
    <location>
        <begin position="1"/>
        <end position="33"/>
    </location>
</feature>
<sequence length="1425" mass="163774">MDDLYLAQQNDSQRNSTHVSPLQQQSPTPVASPVNTALSISLVESEPIKDSDNSSQLVQQQFQQSQEHFREEVDGPSFPNDIAHLSNQDPFPKTFTRPTHQLSPLSSQQQPQKQQSSNLHRFDIQQHLPPPPPYPQSIQDLSPLIHQYRAQYQKIPYRPFQRYTPSIPPLVPRRQRQQQYHQHPHPLQQQQQQHSELASQVISEEQTQENNNYEDILLDPSNKDSGGMIPMGAKEFECILDYRQNLDTGERQLLIKYKHTSYHHVDWVPLEQIEGEYLGKYRVHNFLKKWKENGGKGVDFREHLKLHRVVDEGELVDSATGEVKIYYLCKWNAQLYDGCTWESEDDAERIDGSKVKEFLARSAIPEGKLRPSPPRKVLSGFHKYDHSPLYRLENELYTYQLDGLNWLRFCYYDFKSCILADEMGLGKTVQAIALLDDIYHSHGIKGPFIIIAPSSRIPHWEQSFKTWTDMNVIDYRGSTFARNIIMDTEFYYKGQDGNIIPNRYKFDVLITSYEVAAASSSSLGNIRWACGVFDEAHLLKTMHLKVGETLRTFQVDHKLLLTGTAIQNNLDEFYGLLNLMQPDIFDNEDRFFSEYGSLESASAVKKLQELLESIMLRRLKSDTEKNIPIKEETLVEVQLTQSQKKCNRDILWKNFNVLIESSKANTKLSQLRNMMMELRKCAIHPYLLEGYKDIIISENKAKTPQDVLKCLIMSSGKLVLIDKLLKKLILGNHKVLIFSQFTRCLDILSDYLQSRKYAFERIDGIIFSDQRQASIDRFSTSPINESFVFLLCTRAVDVEINLTAADTCIIFDNDWDPRNDLQALARRHRIGETKPVQVYRLICANTYERKMIEEAGMKLGLDDAAISTSGSIDDSAGDLSKKHDLIRKEIEDLFKKCAYGAFMNEEASTQFCEEDIDVIMKNRTEVIRHEDDIQGSLILRNMNDVRPHDMNLRKKWAAKTNVDVTRILEEELDEGERNTSANTSSIASITANSGHGDDDIPALQNDSEVHPWSMSEKTEYERKMMIFGYGAWQEMKVNFPRRSEKDLKAVARTLMRYVLPSIDAKTGEDKRLVEDIGLLLQSDAQDDVPDDYTIPYKNASQKQIEEFRSFMVDAPQEYQDHLTRNGRTLLLRIQILHAIRNLILPGDWNCAKNITFPQVDIARPAAWWGANEDRDMILGIRKHGYQQYLDIRNDREFCFAGKKYLDPEDKMVGKSSGDVGESEGATADSDIQNGLGEADTDLGFQDGNDNQTIYVWPFESDIDKRIQIVTEIYLRDRHQDDRKRKAPVDDQSSINPCIRQRKRLFVAPASLDKAHRQVTQPALLTKSTSIDREQEQPQPQQMAQGMSPQMSSSLMNTVGFVTGQQNDALLGGMKSADTGDKRRQDQTMTNSTIPQMTIYQSMETDMEPEQQQQDQTILEAKKDQK</sequence>
<dbReference type="InterPro" id="IPR027417">
    <property type="entry name" value="P-loop_NTPase"/>
</dbReference>
<accession>A0A1X2I750</accession>
<dbReference type="GO" id="GO:0000785">
    <property type="term" value="C:chromatin"/>
    <property type="evidence" value="ECO:0007669"/>
    <property type="project" value="TreeGrafter"/>
</dbReference>
<keyword evidence="5" id="KW-0539">Nucleus</keyword>
<keyword evidence="4" id="KW-0067">ATP-binding</keyword>
<dbReference type="GO" id="GO:0005524">
    <property type="term" value="F:ATP binding"/>
    <property type="evidence" value="ECO:0007669"/>
    <property type="project" value="UniProtKB-KW"/>
</dbReference>
<feature type="region of interest" description="Disordered" evidence="6">
    <location>
        <begin position="1370"/>
        <end position="1425"/>
    </location>
</feature>
<dbReference type="Pfam" id="PF00271">
    <property type="entry name" value="Helicase_C"/>
    <property type="match status" value="1"/>
</dbReference>
<dbReference type="Pfam" id="PF00176">
    <property type="entry name" value="SNF2-rel_dom"/>
    <property type="match status" value="1"/>
</dbReference>
<feature type="region of interest" description="Disordered" evidence="6">
    <location>
        <begin position="46"/>
        <end position="118"/>
    </location>
</feature>
<dbReference type="OrthoDB" id="5857104at2759"/>
<comment type="caution">
    <text evidence="9">The sequence shown here is derived from an EMBL/GenBank/DDBJ whole genome shotgun (WGS) entry which is preliminary data.</text>
</comment>
<dbReference type="Gene3D" id="3.40.50.300">
    <property type="entry name" value="P-loop containing nucleotide triphosphate hydrolases"/>
    <property type="match status" value="1"/>
</dbReference>
<feature type="compositionally biased region" description="Low complexity" evidence="6">
    <location>
        <begin position="1336"/>
        <end position="1351"/>
    </location>
</feature>
<evidence type="ECO:0000313" key="10">
    <source>
        <dbReference type="Proteomes" id="UP000193560"/>
    </source>
</evidence>
<dbReference type="SUPFAM" id="SSF52540">
    <property type="entry name" value="P-loop containing nucleoside triphosphate hydrolases"/>
    <property type="match status" value="2"/>
</dbReference>
<evidence type="ECO:0000259" key="8">
    <source>
        <dbReference type="PROSITE" id="PS51194"/>
    </source>
</evidence>
<dbReference type="SMART" id="SM00490">
    <property type="entry name" value="HELICc"/>
    <property type="match status" value="1"/>
</dbReference>
<dbReference type="PROSITE" id="PS51194">
    <property type="entry name" value="HELICASE_CTER"/>
    <property type="match status" value="1"/>
</dbReference>
<evidence type="ECO:0000313" key="9">
    <source>
        <dbReference type="EMBL" id="ORZ10799.1"/>
    </source>
</evidence>
<dbReference type="Gene3D" id="1.10.10.60">
    <property type="entry name" value="Homeodomain-like"/>
    <property type="match status" value="1"/>
</dbReference>
<dbReference type="InterPro" id="IPR049730">
    <property type="entry name" value="SNF2/RAD54-like_C"/>
</dbReference>
<dbReference type="Pfam" id="PF00385">
    <property type="entry name" value="Chromo"/>
    <property type="match status" value="1"/>
</dbReference>
<proteinExistence type="predicted"/>
<evidence type="ECO:0000259" key="7">
    <source>
        <dbReference type="PROSITE" id="PS51192"/>
    </source>
</evidence>
<feature type="region of interest" description="Disordered" evidence="6">
    <location>
        <begin position="164"/>
        <end position="217"/>
    </location>
</feature>
<dbReference type="InterPro" id="IPR001650">
    <property type="entry name" value="Helicase_C-like"/>
</dbReference>
<dbReference type="InterPro" id="IPR014001">
    <property type="entry name" value="Helicase_ATP-bd"/>
</dbReference>
<evidence type="ECO:0000256" key="5">
    <source>
        <dbReference type="ARBA" id="ARBA00023242"/>
    </source>
</evidence>
<dbReference type="Proteomes" id="UP000193560">
    <property type="component" value="Unassembled WGS sequence"/>
</dbReference>
<feature type="compositionally biased region" description="Polar residues" evidence="6">
    <location>
        <begin position="1318"/>
        <end position="1328"/>
    </location>
</feature>
<dbReference type="InterPro" id="IPR000330">
    <property type="entry name" value="SNF2_N"/>
</dbReference>
<dbReference type="PROSITE" id="PS51192">
    <property type="entry name" value="HELICASE_ATP_BIND_1"/>
    <property type="match status" value="1"/>
</dbReference>
<feature type="compositionally biased region" description="Polar residues" evidence="6">
    <location>
        <begin position="1386"/>
        <end position="1416"/>
    </location>
</feature>
<evidence type="ECO:0000256" key="3">
    <source>
        <dbReference type="ARBA" id="ARBA00022801"/>
    </source>
</evidence>
<feature type="compositionally biased region" description="Low complexity" evidence="6">
    <location>
        <begin position="54"/>
        <end position="66"/>
    </location>
</feature>
<feature type="compositionally biased region" description="Polar residues" evidence="6">
    <location>
        <begin position="195"/>
        <end position="213"/>
    </location>
</feature>
<feature type="domain" description="Helicase C-terminal" evidence="8">
    <location>
        <begin position="720"/>
        <end position="872"/>
    </location>
</feature>
<dbReference type="InterPro" id="IPR023780">
    <property type="entry name" value="Chromo_domain"/>
</dbReference>
<reference evidence="9 10" key="1">
    <citation type="submission" date="2016-07" db="EMBL/GenBank/DDBJ databases">
        <title>Pervasive Adenine N6-methylation of Active Genes in Fungi.</title>
        <authorList>
            <consortium name="DOE Joint Genome Institute"/>
            <person name="Mondo S.J."/>
            <person name="Dannebaum R.O."/>
            <person name="Kuo R.C."/>
            <person name="Labutti K."/>
            <person name="Haridas S."/>
            <person name="Kuo A."/>
            <person name="Salamov A."/>
            <person name="Ahrendt S.R."/>
            <person name="Lipzen A."/>
            <person name="Sullivan W."/>
            <person name="Andreopoulos W.B."/>
            <person name="Clum A."/>
            <person name="Lindquist E."/>
            <person name="Daum C."/>
            <person name="Ramamoorthy G.K."/>
            <person name="Gryganskyi A."/>
            <person name="Culley D."/>
            <person name="Magnuson J.K."/>
            <person name="James T.Y."/>
            <person name="O'Malley M.A."/>
            <person name="Stajich J.E."/>
            <person name="Spatafora J.W."/>
            <person name="Visel A."/>
            <person name="Grigoriev I.V."/>
        </authorList>
    </citation>
    <scope>NUCLEOTIDE SEQUENCE [LARGE SCALE GENOMIC DNA]</scope>
    <source>
        <strain evidence="9 10">NRRL 1336</strain>
    </source>
</reference>
<feature type="compositionally biased region" description="Low complexity" evidence="6">
    <location>
        <begin position="177"/>
        <end position="194"/>
    </location>
</feature>
<keyword evidence="2" id="KW-0547">Nucleotide-binding</keyword>
<evidence type="ECO:0000256" key="2">
    <source>
        <dbReference type="ARBA" id="ARBA00022741"/>
    </source>
</evidence>
<name>A0A1X2I750_9FUNG</name>
<dbReference type="SUPFAM" id="SSF54160">
    <property type="entry name" value="Chromo domain-like"/>
    <property type="match status" value="2"/>
</dbReference>
<evidence type="ECO:0000256" key="6">
    <source>
        <dbReference type="SAM" id="MobiDB-lite"/>
    </source>
</evidence>
<dbReference type="STRING" id="90262.A0A1X2I750"/>
<dbReference type="Gene3D" id="3.40.50.10810">
    <property type="entry name" value="Tandem AAA-ATPase domain"/>
    <property type="match status" value="1"/>
</dbReference>
<feature type="compositionally biased region" description="Low complexity" evidence="6">
    <location>
        <begin position="101"/>
        <end position="117"/>
    </location>
</feature>
<dbReference type="CDD" id="cd18793">
    <property type="entry name" value="SF2_C_SNF"/>
    <property type="match status" value="1"/>
</dbReference>
<dbReference type="GO" id="GO:0010468">
    <property type="term" value="P:regulation of gene expression"/>
    <property type="evidence" value="ECO:0007669"/>
    <property type="project" value="TreeGrafter"/>
</dbReference>
<evidence type="ECO:0000256" key="4">
    <source>
        <dbReference type="ARBA" id="ARBA00022840"/>
    </source>
</evidence>
<dbReference type="GO" id="GO:0003682">
    <property type="term" value="F:chromatin binding"/>
    <property type="evidence" value="ECO:0007669"/>
    <property type="project" value="TreeGrafter"/>
</dbReference>
<dbReference type="InterPro" id="IPR016197">
    <property type="entry name" value="Chromo-like_dom_sf"/>
</dbReference>
<feature type="region of interest" description="Disordered" evidence="6">
    <location>
        <begin position="1318"/>
        <end position="1351"/>
    </location>
</feature>
<keyword evidence="10" id="KW-1185">Reference proteome</keyword>
<gene>
    <name evidence="9" type="ORF">BCR42DRAFT_469706</name>
</gene>
<feature type="region of interest" description="Disordered" evidence="6">
    <location>
        <begin position="1210"/>
        <end position="1244"/>
    </location>
</feature>
<dbReference type="InterPro" id="IPR038718">
    <property type="entry name" value="SNF2-like_sf"/>
</dbReference>
<dbReference type="Gene3D" id="2.40.50.40">
    <property type="match status" value="2"/>
</dbReference>
<dbReference type="SMART" id="SM00487">
    <property type="entry name" value="DEXDc"/>
    <property type="match status" value="1"/>
</dbReference>
<feature type="compositionally biased region" description="Polar residues" evidence="6">
    <location>
        <begin position="7"/>
        <end position="33"/>
    </location>
</feature>
<feature type="domain" description="Helicase ATP-binding" evidence="7">
    <location>
        <begin position="408"/>
        <end position="583"/>
    </location>
</feature>
<dbReference type="EMBL" id="MCGE01000023">
    <property type="protein sequence ID" value="ORZ10799.1"/>
    <property type="molecule type" value="Genomic_DNA"/>
</dbReference>